<gene>
    <name evidence="7" type="ORF">IPOD504_LOCUS17102</name>
</gene>
<dbReference type="Gene3D" id="3.40.50.1820">
    <property type="entry name" value="alpha/beta hydrolase"/>
    <property type="match status" value="1"/>
</dbReference>
<dbReference type="Proteomes" id="UP000837857">
    <property type="component" value="Chromosome 9"/>
</dbReference>
<dbReference type="InterPro" id="IPR000734">
    <property type="entry name" value="TAG_lipase"/>
</dbReference>
<evidence type="ECO:0000256" key="5">
    <source>
        <dbReference type="SAM" id="MobiDB-lite"/>
    </source>
</evidence>
<dbReference type="InterPro" id="IPR013818">
    <property type="entry name" value="Lipase"/>
</dbReference>
<dbReference type="SUPFAM" id="SSF53474">
    <property type="entry name" value="alpha/beta-Hydrolases"/>
    <property type="match status" value="1"/>
</dbReference>
<dbReference type="EMBL" id="OW152821">
    <property type="protein sequence ID" value="CAH2076039.1"/>
    <property type="molecule type" value="Genomic_DNA"/>
</dbReference>
<dbReference type="PANTHER" id="PTHR11610">
    <property type="entry name" value="LIPASE"/>
    <property type="match status" value="1"/>
</dbReference>
<evidence type="ECO:0000313" key="7">
    <source>
        <dbReference type="EMBL" id="CAH2076039.1"/>
    </source>
</evidence>
<evidence type="ECO:0000256" key="3">
    <source>
        <dbReference type="ARBA" id="ARBA00022525"/>
    </source>
</evidence>
<dbReference type="InterPro" id="IPR029058">
    <property type="entry name" value="AB_hydrolase_fold"/>
</dbReference>
<organism evidence="7 8">
    <name type="scientific">Iphiclides podalirius</name>
    <name type="common">scarce swallowtail</name>
    <dbReference type="NCBI Taxonomy" id="110791"/>
    <lineage>
        <taxon>Eukaryota</taxon>
        <taxon>Metazoa</taxon>
        <taxon>Ecdysozoa</taxon>
        <taxon>Arthropoda</taxon>
        <taxon>Hexapoda</taxon>
        <taxon>Insecta</taxon>
        <taxon>Pterygota</taxon>
        <taxon>Neoptera</taxon>
        <taxon>Endopterygota</taxon>
        <taxon>Lepidoptera</taxon>
        <taxon>Glossata</taxon>
        <taxon>Ditrysia</taxon>
        <taxon>Papilionoidea</taxon>
        <taxon>Papilionidae</taxon>
        <taxon>Papilioninae</taxon>
        <taxon>Iphiclides</taxon>
    </lineage>
</organism>
<evidence type="ECO:0000259" key="6">
    <source>
        <dbReference type="Pfam" id="PF00151"/>
    </source>
</evidence>
<protein>
    <recommendedName>
        <fullName evidence="6">Lipase domain-containing protein</fullName>
    </recommendedName>
</protein>
<feature type="domain" description="Lipase" evidence="6">
    <location>
        <begin position="49"/>
        <end position="312"/>
    </location>
</feature>
<feature type="non-terminal residue" evidence="7">
    <location>
        <position position="1"/>
    </location>
</feature>
<dbReference type="Pfam" id="PF00151">
    <property type="entry name" value="Lipase"/>
    <property type="match status" value="1"/>
</dbReference>
<accession>A0ABN8J7V9</accession>
<name>A0ABN8J7V9_9NEOP</name>
<proteinExistence type="inferred from homology"/>
<dbReference type="PANTHER" id="PTHR11610:SF37">
    <property type="entry name" value="GH01208P"/>
    <property type="match status" value="1"/>
</dbReference>
<comment type="similarity">
    <text evidence="2 4">Belongs to the AB hydrolase superfamily. Lipase family.</text>
</comment>
<comment type="subcellular location">
    <subcellularLocation>
        <location evidence="1">Secreted</location>
    </subcellularLocation>
</comment>
<sequence>MLPVSSIVIGGFRKLRGFSRCLQAAQLICYNGTLENPKIVPLESPLALINSSCIDTQRVTKFFVHGYNRSSTNEECTGVMSAYISRGGVNTIVLDWGEEAKTGVMGVIMGYFNAVKNTAIIGKQFADALLTLADAGLDFDKTHLVGHSLGAQVSGITGNLIKRQGKAISRITGLDPALPLYEGLTVIIGINKDSASFVDVIHSDAGQYGIMGSAGTADFWPNYRLTSKVQPGCPTGPYPLLNEEGLCSHTRSWMFFIESIYVADAFLAASEPNYETWIQNNGTTEDIACMGEYVSNDAQGNYYLDTNGQPPYGKGKAGLTPNRGTRS</sequence>
<evidence type="ECO:0000313" key="8">
    <source>
        <dbReference type="Proteomes" id="UP000837857"/>
    </source>
</evidence>
<evidence type="ECO:0000256" key="4">
    <source>
        <dbReference type="RuleBase" id="RU004262"/>
    </source>
</evidence>
<keyword evidence="3" id="KW-0964">Secreted</keyword>
<evidence type="ECO:0000256" key="1">
    <source>
        <dbReference type="ARBA" id="ARBA00004613"/>
    </source>
</evidence>
<dbReference type="PRINTS" id="PR00821">
    <property type="entry name" value="TAGLIPASE"/>
</dbReference>
<reference evidence="7" key="1">
    <citation type="submission" date="2022-03" db="EMBL/GenBank/DDBJ databases">
        <authorList>
            <person name="Martin H S."/>
        </authorList>
    </citation>
    <scope>NUCLEOTIDE SEQUENCE</scope>
</reference>
<feature type="region of interest" description="Disordered" evidence="5">
    <location>
        <begin position="306"/>
        <end position="327"/>
    </location>
</feature>
<keyword evidence="8" id="KW-1185">Reference proteome</keyword>
<evidence type="ECO:0000256" key="2">
    <source>
        <dbReference type="ARBA" id="ARBA00010701"/>
    </source>
</evidence>